<keyword evidence="3" id="KW-1185">Reference proteome</keyword>
<keyword evidence="1" id="KW-0732">Signal</keyword>
<evidence type="ECO:0000313" key="2">
    <source>
        <dbReference type="EMBL" id="MFC3151055.1"/>
    </source>
</evidence>
<protein>
    <submittedName>
        <fullName evidence="2">Uncharacterized protein</fullName>
    </submittedName>
</protein>
<dbReference type="RefSeq" id="WP_386719113.1">
    <property type="nucleotide sequence ID" value="NZ_JBHRSZ010000004.1"/>
</dbReference>
<dbReference type="PROSITE" id="PS51257">
    <property type="entry name" value="PROKAR_LIPOPROTEIN"/>
    <property type="match status" value="1"/>
</dbReference>
<evidence type="ECO:0000256" key="1">
    <source>
        <dbReference type="SAM" id="SignalP"/>
    </source>
</evidence>
<comment type="caution">
    <text evidence="2">The sequence shown here is derived from an EMBL/GenBank/DDBJ whole genome shotgun (WGS) entry which is preliminary data.</text>
</comment>
<feature type="chain" id="PRO_5047499505" evidence="1">
    <location>
        <begin position="26"/>
        <end position="224"/>
    </location>
</feature>
<sequence>MKRIYSTTLLLVSMFLLGCSSNENTLETFQAEADQFCELHNPELWSDFSPENQQNTYESESGLYDALDLKISETIHTSEFKFIITELNQIEWRRQLYPAAIEKISQLIQSDWKCPFYEQFYSIDLQRVSNTETQTSLNIAITNHGSYVFGSKEIAGSKPTLLRNELEHLVRQSNTSSVIITTESEVQALAISKLMLILGEIGVQNVDLEIDDKTLIELQELLAQ</sequence>
<dbReference type="EMBL" id="JBHRSZ010000004">
    <property type="protein sequence ID" value="MFC3151055.1"/>
    <property type="molecule type" value="Genomic_DNA"/>
</dbReference>
<organism evidence="2 3">
    <name type="scientific">Litoribrevibacter euphylliae</name>
    <dbReference type="NCBI Taxonomy" id="1834034"/>
    <lineage>
        <taxon>Bacteria</taxon>
        <taxon>Pseudomonadati</taxon>
        <taxon>Pseudomonadota</taxon>
        <taxon>Gammaproteobacteria</taxon>
        <taxon>Oceanospirillales</taxon>
        <taxon>Oceanospirillaceae</taxon>
        <taxon>Litoribrevibacter</taxon>
    </lineage>
</organism>
<gene>
    <name evidence="2" type="ORF">ACFOEK_08450</name>
</gene>
<accession>A0ABV7HFX7</accession>
<dbReference type="Proteomes" id="UP001595476">
    <property type="component" value="Unassembled WGS sequence"/>
</dbReference>
<proteinExistence type="predicted"/>
<reference evidence="3" key="1">
    <citation type="journal article" date="2019" name="Int. J. Syst. Evol. Microbiol.">
        <title>The Global Catalogue of Microorganisms (GCM) 10K type strain sequencing project: providing services to taxonomists for standard genome sequencing and annotation.</title>
        <authorList>
            <consortium name="The Broad Institute Genomics Platform"/>
            <consortium name="The Broad Institute Genome Sequencing Center for Infectious Disease"/>
            <person name="Wu L."/>
            <person name="Ma J."/>
        </authorList>
    </citation>
    <scope>NUCLEOTIDE SEQUENCE [LARGE SCALE GENOMIC DNA]</scope>
    <source>
        <strain evidence="3">KCTC 52438</strain>
    </source>
</reference>
<evidence type="ECO:0000313" key="3">
    <source>
        <dbReference type="Proteomes" id="UP001595476"/>
    </source>
</evidence>
<name>A0ABV7HFX7_9GAMM</name>
<feature type="signal peptide" evidence="1">
    <location>
        <begin position="1"/>
        <end position="25"/>
    </location>
</feature>